<protein>
    <submittedName>
        <fullName evidence="5">Helix-turn-helix domain-containing protein</fullName>
    </submittedName>
</protein>
<dbReference type="InterPro" id="IPR051081">
    <property type="entry name" value="HTH_MetalResp_TranReg"/>
</dbReference>
<dbReference type="InterPro" id="IPR011991">
    <property type="entry name" value="ArsR-like_HTH"/>
</dbReference>
<evidence type="ECO:0000313" key="5">
    <source>
        <dbReference type="EMBL" id="MFB9201580.1"/>
    </source>
</evidence>
<evidence type="ECO:0000256" key="2">
    <source>
        <dbReference type="ARBA" id="ARBA00023125"/>
    </source>
</evidence>
<keyword evidence="6" id="KW-1185">Reference proteome</keyword>
<gene>
    <name evidence="5" type="ORF">ACFFV7_10280</name>
</gene>
<dbReference type="SMART" id="SM00418">
    <property type="entry name" value="HTH_ARSR"/>
    <property type="match status" value="1"/>
</dbReference>
<proteinExistence type="predicted"/>
<dbReference type="EMBL" id="JBHMEI010000005">
    <property type="protein sequence ID" value="MFB9201580.1"/>
    <property type="molecule type" value="Genomic_DNA"/>
</dbReference>
<dbReference type="SUPFAM" id="SSF46785">
    <property type="entry name" value="Winged helix' DNA-binding domain"/>
    <property type="match status" value="1"/>
</dbReference>
<dbReference type="InterPro" id="IPR036390">
    <property type="entry name" value="WH_DNA-bd_sf"/>
</dbReference>
<keyword evidence="1" id="KW-0805">Transcription regulation</keyword>
<feature type="domain" description="HTH arsR-type" evidence="4">
    <location>
        <begin position="13"/>
        <end position="96"/>
    </location>
</feature>
<dbReference type="CDD" id="cd00090">
    <property type="entry name" value="HTH_ARSR"/>
    <property type="match status" value="1"/>
</dbReference>
<name>A0ABV5IBX9_9ACTN</name>
<dbReference type="RefSeq" id="WP_189649842.1">
    <property type="nucleotide sequence ID" value="NZ_BMRC01000011.1"/>
</dbReference>
<sequence length="195" mass="21838">MARHEKQRIRDVGTLKALAHPLRMRLYRALTVAGTATASQLADQVDEAVSLVSYHLRKLAEHDLIEEAGTGRGDARERWWQPSADSISTRSSDFRDTPEGDAVHRAMSRLHSRQLAEMYDGYLDTQAAWAEPWRDSAFSSESLLSLTAEELRALGVELGEVVEKWKARGKAAREAGDTEGRENTAVHTYGFPFRT</sequence>
<dbReference type="Pfam" id="PF12840">
    <property type="entry name" value="HTH_20"/>
    <property type="match status" value="1"/>
</dbReference>
<evidence type="ECO:0000313" key="6">
    <source>
        <dbReference type="Proteomes" id="UP001589647"/>
    </source>
</evidence>
<comment type="caution">
    <text evidence="5">The sequence shown here is derived from an EMBL/GenBank/DDBJ whole genome shotgun (WGS) entry which is preliminary data.</text>
</comment>
<evidence type="ECO:0000256" key="3">
    <source>
        <dbReference type="ARBA" id="ARBA00023163"/>
    </source>
</evidence>
<evidence type="ECO:0000259" key="4">
    <source>
        <dbReference type="SMART" id="SM00418"/>
    </source>
</evidence>
<dbReference type="InterPro" id="IPR001845">
    <property type="entry name" value="HTH_ArsR_DNA-bd_dom"/>
</dbReference>
<accession>A0ABV5IBX9</accession>
<evidence type="ECO:0000256" key="1">
    <source>
        <dbReference type="ARBA" id="ARBA00023015"/>
    </source>
</evidence>
<organism evidence="5 6">
    <name type="scientific">Nonomuraea spiralis</name>
    <dbReference type="NCBI Taxonomy" id="46182"/>
    <lineage>
        <taxon>Bacteria</taxon>
        <taxon>Bacillati</taxon>
        <taxon>Actinomycetota</taxon>
        <taxon>Actinomycetes</taxon>
        <taxon>Streptosporangiales</taxon>
        <taxon>Streptosporangiaceae</taxon>
        <taxon>Nonomuraea</taxon>
    </lineage>
</organism>
<dbReference type="Gene3D" id="1.10.10.10">
    <property type="entry name" value="Winged helix-like DNA-binding domain superfamily/Winged helix DNA-binding domain"/>
    <property type="match status" value="1"/>
</dbReference>
<dbReference type="PANTHER" id="PTHR33154">
    <property type="entry name" value="TRANSCRIPTIONAL REGULATOR, ARSR FAMILY"/>
    <property type="match status" value="1"/>
</dbReference>
<dbReference type="PANTHER" id="PTHR33154:SF15">
    <property type="entry name" value="REGULATORY PROTEIN ARSR"/>
    <property type="match status" value="1"/>
</dbReference>
<keyword evidence="3" id="KW-0804">Transcription</keyword>
<reference evidence="5 6" key="1">
    <citation type="submission" date="2024-09" db="EMBL/GenBank/DDBJ databases">
        <authorList>
            <person name="Sun Q."/>
            <person name="Mori K."/>
        </authorList>
    </citation>
    <scope>NUCLEOTIDE SEQUENCE [LARGE SCALE GENOMIC DNA]</scope>
    <source>
        <strain evidence="5 6">CCM 3426</strain>
    </source>
</reference>
<dbReference type="InterPro" id="IPR036388">
    <property type="entry name" value="WH-like_DNA-bd_sf"/>
</dbReference>
<keyword evidence="2" id="KW-0238">DNA-binding</keyword>
<dbReference type="Proteomes" id="UP001589647">
    <property type="component" value="Unassembled WGS sequence"/>
</dbReference>